<feature type="compositionally biased region" description="Basic and acidic residues" evidence="1">
    <location>
        <begin position="99"/>
        <end position="114"/>
    </location>
</feature>
<dbReference type="GO" id="GO:0016747">
    <property type="term" value="F:acyltransferase activity, transferring groups other than amino-acyl groups"/>
    <property type="evidence" value="ECO:0007669"/>
    <property type="project" value="InterPro"/>
</dbReference>
<dbReference type="CDD" id="cd04301">
    <property type="entry name" value="NAT_SF"/>
    <property type="match status" value="1"/>
</dbReference>
<feature type="region of interest" description="Disordered" evidence="1">
    <location>
        <begin position="96"/>
        <end position="140"/>
    </location>
</feature>
<dbReference type="AlphaFoldDB" id="A0AAD9W869"/>
<dbReference type="PROSITE" id="PS51186">
    <property type="entry name" value="GNAT"/>
    <property type="match status" value="1"/>
</dbReference>
<evidence type="ECO:0000313" key="3">
    <source>
        <dbReference type="EMBL" id="KAK2614625.1"/>
    </source>
</evidence>
<dbReference type="PANTHER" id="PTHR42791:SF17">
    <property type="entry name" value="ACETYLTRANSFERASE, GNAT FAMILY FAMILY (AFU_ORTHOLOGUE AFUA_8G05690)"/>
    <property type="match status" value="1"/>
</dbReference>
<dbReference type="SUPFAM" id="SSF55729">
    <property type="entry name" value="Acyl-CoA N-acyltransferases (Nat)"/>
    <property type="match status" value="1"/>
</dbReference>
<protein>
    <recommendedName>
        <fullName evidence="2">N-acetyltransferase domain-containing protein</fullName>
    </recommendedName>
</protein>
<dbReference type="InterPro" id="IPR000182">
    <property type="entry name" value="GNAT_dom"/>
</dbReference>
<dbReference type="Gene3D" id="3.40.630.30">
    <property type="match status" value="1"/>
</dbReference>
<reference evidence="3" key="1">
    <citation type="submission" date="2023-06" db="EMBL/GenBank/DDBJ databases">
        <authorList>
            <person name="Noh H."/>
        </authorList>
    </citation>
    <scope>NUCLEOTIDE SEQUENCE</scope>
    <source>
        <strain evidence="3">DUCC20226</strain>
    </source>
</reference>
<dbReference type="EMBL" id="JAUJFL010000001">
    <property type="protein sequence ID" value="KAK2614625.1"/>
    <property type="molecule type" value="Genomic_DNA"/>
</dbReference>
<dbReference type="PANTHER" id="PTHR42791">
    <property type="entry name" value="GNAT FAMILY ACETYLTRANSFERASE"/>
    <property type="match status" value="1"/>
</dbReference>
<accession>A0AAD9W869</accession>
<comment type="caution">
    <text evidence="3">The sequence shown here is derived from an EMBL/GenBank/DDBJ whole genome shotgun (WGS) entry which is preliminary data.</text>
</comment>
<dbReference type="Proteomes" id="UP001265746">
    <property type="component" value="Unassembled WGS sequence"/>
</dbReference>
<evidence type="ECO:0000259" key="2">
    <source>
        <dbReference type="PROSITE" id="PS51186"/>
    </source>
</evidence>
<name>A0AAD9W869_PHOAM</name>
<evidence type="ECO:0000313" key="4">
    <source>
        <dbReference type="Proteomes" id="UP001265746"/>
    </source>
</evidence>
<proteinExistence type="predicted"/>
<dbReference type="InterPro" id="IPR016181">
    <property type="entry name" value="Acyl_CoA_acyltransferase"/>
</dbReference>
<feature type="domain" description="N-acetyltransferase" evidence="2">
    <location>
        <begin position="114"/>
        <end position="236"/>
    </location>
</feature>
<keyword evidence="4" id="KW-1185">Reference proteome</keyword>
<evidence type="ECO:0000256" key="1">
    <source>
        <dbReference type="SAM" id="MobiDB-lite"/>
    </source>
</evidence>
<gene>
    <name evidence="3" type="ORF">N8I77_001434</name>
</gene>
<dbReference type="Pfam" id="PF00583">
    <property type="entry name" value="Acetyltransf_1"/>
    <property type="match status" value="1"/>
</dbReference>
<sequence length="261" mass="28633">MPSSTDTSSFSLKPVVPSDFPAMAKMCGLAFEHDRHTMLKAAHPTNPYDHAAGMTGAFEYWLSRPAGKLELTKAVDDATGEILGFVCWGMSLDPNTKQTKSEDGPPAEEGDKGAEVSVEQPNNASSTDDVASQGTSPDPLEQLEEMTSSHLAAFQERVMPDGVRCMYVITITVHPNHQRRGIGPALIKQGTDRADAEGVFCWVHSSEAGVHTYQKCGFEEDDTLQIDLDDWARKLEIKPPAGDDRWGIYTFKYMIRQPKAA</sequence>
<feature type="compositionally biased region" description="Polar residues" evidence="1">
    <location>
        <begin position="119"/>
        <end position="136"/>
    </location>
</feature>
<organism evidence="3 4">
    <name type="scientific">Phomopsis amygdali</name>
    <name type="common">Fusicoccum amygdali</name>
    <dbReference type="NCBI Taxonomy" id="1214568"/>
    <lineage>
        <taxon>Eukaryota</taxon>
        <taxon>Fungi</taxon>
        <taxon>Dikarya</taxon>
        <taxon>Ascomycota</taxon>
        <taxon>Pezizomycotina</taxon>
        <taxon>Sordariomycetes</taxon>
        <taxon>Sordariomycetidae</taxon>
        <taxon>Diaporthales</taxon>
        <taxon>Diaporthaceae</taxon>
        <taxon>Diaporthe</taxon>
    </lineage>
</organism>
<dbReference type="InterPro" id="IPR052523">
    <property type="entry name" value="Trichothecene_AcTrans"/>
</dbReference>